<reference evidence="3 4" key="1">
    <citation type="submission" date="2015-06" db="EMBL/GenBank/DDBJ databases">
        <title>Improved classification and identification of acetic acid bacteria using matrix-assisted laser desorption/ionization time-of-flight mass spectrometry; Gluconobacter nephelii and Gluconobacter uchimurae are later heterotypic synonyms of Gluconobacter japonicus and Gluconobacter oxydans, respectively.</title>
        <authorList>
            <person name="Li L."/>
            <person name="Cleenwerck I."/>
            <person name="De Vuyst L."/>
            <person name="Vandamme P."/>
        </authorList>
    </citation>
    <scope>NUCLEOTIDE SEQUENCE [LARGE SCALE GENOMIC DNA]</scope>
    <source>
        <strain evidence="3 4">LMG 1625</strain>
    </source>
</reference>
<proteinExistence type="predicted"/>
<dbReference type="RefSeq" id="WP_062248048.1">
    <property type="nucleotide sequence ID" value="NZ_LHZA01000109.1"/>
</dbReference>
<feature type="region of interest" description="Disordered" evidence="1">
    <location>
        <begin position="449"/>
        <end position="468"/>
    </location>
</feature>
<evidence type="ECO:0000259" key="2">
    <source>
        <dbReference type="Pfam" id="PF13403"/>
    </source>
</evidence>
<dbReference type="Gene3D" id="3.40.50.2000">
    <property type="entry name" value="Glycogen Phosphorylase B"/>
    <property type="match status" value="1"/>
</dbReference>
<dbReference type="CDD" id="cd03801">
    <property type="entry name" value="GT4_PimA-like"/>
    <property type="match status" value="1"/>
</dbReference>
<dbReference type="Proteomes" id="UP000075473">
    <property type="component" value="Unassembled WGS sequence"/>
</dbReference>
<dbReference type="Pfam" id="PF13403">
    <property type="entry name" value="Hint_2"/>
    <property type="match status" value="1"/>
</dbReference>
<name>A0A149QP90_9PROT</name>
<dbReference type="AlphaFoldDB" id="A0A149QP90"/>
<dbReference type="InterPro" id="IPR012332">
    <property type="entry name" value="Autotransporter_pectin_lyase_C"/>
</dbReference>
<evidence type="ECO:0000313" key="4">
    <source>
        <dbReference type="Proteomes" id="UP000075473"/>
    </source>
</evidence>
<organism evidence="3 4">
    <name type="scientific">Acetobacter cerevisiae</name>
    <dbReference type="NCBI Taxonomy" id="178900"/>
    <lineage>
        <taxon>Bacteria</taxon>
        <taxon>Pseudomonadati</taxon>
        <taxon>Pseudomonadota</taxon>
        <taxon>Alphaproteobacteria</taxon>
        <taxon>Acetobacterales</taxon>
        <taxon>Acetobacteraceae</taxon>
        <taxon>Acetobacter</taxon>
    </lineage>
</organism>
<comment type="caution">
    <text evidence="3">The sequence shown here is derived from an EMBL/GenBank/DDBJ whole genome shotgun (WGS) entry which is preliminary data.</text>
</comment>
<dbReference type="EMBL" id="LHZA01000109">
    <property type="protein sequence ID" value="KXU99122.1"/>
    <property type="molecule type" value="Genomic_DNA"/>
</dbReference>
<dbReference type="PATRIC" id="fig|178900.5.peg.2"/>
<evidence type="ECO:0000256" key="1">
    <source>
        <dbReference type="SAM" id="MobiDB-lite"/>
    </source>
</evidence>
<accession>A0A149QP90</accession>
<dbReference type="Pfam" id="PF13692">
    <property type="entry name" value="Glyco_trans_1_4"/>
    <property type="match status" value="1"/>
</dbReference>
<feature type="domain" description="Hedgehog/Intein (Hint)" evidence="2">
    <location>
        <begin position="271"/>
        <end position="406"/>
    </location>
</feature>
<dbReference type="Gene3D" id="2.160.20.20">
    <property type="match status" value="1"/>
</dbReference>
<sequence>MAKVTSASSSGTHLVSSDVHIVNGAVWQDTELGDDGELWVENGGTALNTLVDQGDLTISAGGLASGVTVTGDDDENGFLEAYGGLLEDATFTSTGWGIIEQGGTAHSVLLMDGGYIEVAGTVDDATLRGGSMRVDSGAIVRNVTLEQNGGMLIESGATVTGVTLGQGASFSLQSGATFTNVTVASGGRLDVDSIPADGVTIDDGGSLDFSALSWDDAATAQIVGDPILDVTAKGVTSSVTLDGEYTGEHFVLSSDGQGGTLATLEVDDGTPCYCAGTLITTDHGDIPVEALQIGDRVVTASGETRPIHWIGHRSYSGRFASRNPSVLPVIFTAGSLGNDLPRRDLWVSPLHAMFIDDILIPAVLLVNGQTIRQAERVDRVQYFHVELESHDILLAEGAPAESFIDDSSRGMFHNAPEYAALYPDTQKKPARYCAPRVEEGVLLETVRNRLNQTDRPDNTEQPSDSGHLEGYLDAVTHTEIRGWARWSDSAEPVPLRILDHGICIGAIMADLTRQDVGMACGFRFIVPRGLSPHQRHMIDVQPLHGTGQLGHAPWGLEPVVETQAETRTTHPAPSHSLRGWVDLVSRDRIAGWAYNPATPEVPAPLQIVVNGQLRASTVANGRRPDVMEAGQGPEGCGFDFLLLPPLSPLTRHTIEIRWAVNGSLLGAPAVLPQADSFDPDLEQAVQTAVSSAESLETQNHVLSFLLEQVDRLKQVRADTATDHARMALSRQLARRGYAELITLAPKALVIDSALPDGQRDAGSVAILSHIRALQTLGYQVTFVAADGMGTQAPFPVPDVMVCNVPFYNSVEEVLTRHANSYDVVYLHREHVASRYMTLVRQTQHRARVVYAVADLHHVRVARQAVIEGRPELLATARRLKASEYEMTRKADVVLTHSLAELDLLRRDVPSATVVHAPWAVPIRKCVPGFQNRTGLAFIGNFSHSPNADAAHWLVDEIMPLVWKQSPDIICHLVGSAMPERIRRLASDRVHIRGRIPDLSSILDQVRLTVAPLRFGAGIKGKVLDSLAAGVPCVMTPIATEGLILPKALTKLVGTGNANLARLIVRTHTNRNLFNQNSKAGQIYIRGHHNEQCVAQSLQIALRTASDIQQAG</sequence>
<dbReference type="InterPro" id="IPR036844">
    <property type="entry name" value="Hint_dom_sf"/>
</dbReference>
<gene>
    <name evidence="3" type="ORF">AD928_02645</name>
</gene>
<protein>
    <recommendedName>
        <fullName evidence="2">Hedgehog/Intein (Hint) domain-containing protein</fullName>
    </recommendedName>
</protein>
<dbReference type="InterPro" id="IPR028992">
    <property type="entry name" value="Hedgehog/Intein_dom"/>
</dbReference>
<evidence type="ECO:0000313" key="3">
    <source>
        <dbReference type="EMBL" id="KXU99122.1"/>
    </source>
</evidence>
<dbReference type="SUPFAM" id="SSF53756">
    <property type="entry name" value="UDP-Glycosyltransferase/glycogen phosphorylase"/>
    <property type="match status" value="1"/>
</dbReference>
<dbReference type="SUPFAM" id="SSF51294">
    <property type="entry name" value="Hedgehog/intein (Hint) domain"/>
    <property type="match status" value="1"/>
</dbReference>